<feature type="region of interest" description="Disordered" evidence="1">
    <location>
        <begin position="1"/>
        <end position="20"/>
    </location>
</feature>
<evidence type="ECO:0000313" key="2">
    <source>
        <dbReference type="EMBL" id="GAI08411.1"/>
    </source>
</evidence>
<accession>X1LRG4</accession>
<evidence type="ECO:0000256" key="1">
    <source>
        <dbReference type="SAM" id="MobiDB-lite"/>
    </source>
</evidence>
<comment type="caution">
    <text evidence="2">The sequence shown here is derived from an EMBL/GenBank/DDBJ whole genome shotgun (WGS) entry which is preliminary data.</text>
</comment>
<sequence length="68" mass="7855">MGRRIGVIDPIKRGAGRGHQTGKNLHEVRAFVDDDRLFLERGKTGVDKNLYRLRDEIEIANIREIIKK</sequence>
<name>X1LRG4_9ZZZZ</name>
<organism evidence="2">
    <name type="scientific">marine sediment metagenome</name>
    <dbReference type="NCBI Taxonomy" id="412755"/>
    <lineage>
        <taxon>unclassified sequences</taxon>
        <taxon>metagenomes</taxon>
        <taxon>ecological metagenomes</taxon>
    </lineage>
</organism>
<dbReference type="EMBL" id="BARV01010131">
    <property type="protein sequence ID" value="GAI08411.1"/>
    <property type="molecule type" value="Genomic_DNA"/>
</dbReference>
<dbReference type="AlphaFoldDB" id="X1LRG4"/>
<proteinExistence type="predicted"/>
<reference evidence="2" key="1">
    <citation type="journal article" date="2014" name="Front. Microbiol.">
        <title>High frequency of phylogenetically diverse reductive dehalogenase-homologous genes in deep subseafloor sedimentary metagenomes.</title>
        <authorList>
            <person name="Kawai M."/>
            <person name="Futagami T."/>
            <person name="Toyoda A."/>
            <person name="Takaki Y."/>
            <person name="Nishi S."/>
            <person name="Hori S."/>
            <person name="Arai W."/>
            <person name="Tsubouchi T."/>
            <person name="Morono Y."/>
            <person name="Uchiyama I."/>
            <person name="Ito T."/>
            <person name="Fujiyama A."/>
            <person name="Inagaki F."/>
            <person name="Takami H."/>
        </authorList>
    </citation>
    <scope>NUCLEOTIDE SEQUENCE</scope>
    <source>
        <strain evidence="2">Expedition CK06-06</strain>
    </source>
</reference>
<gene>
    <name evidence="2" type="ORF">S06H3_19728</name>
</gene>
<protein>
    <submittedName>
        <fullName evidence="2">Uncharacterized protein</fullName>
    </submittedName>
</protein>